<feature type="domain" description="HTH tetR-type" evidence="5">
    <location>
        <begin position="13"/>
        <end position="73"/>
    </location>
</feature>
<name>A0A1Z3M188_BREDI</name>
<dbReference type="PANTHER" id="PTHR30055:SF234">
    <property type="entry name" value="HTH-TYPE TRANSCRIPTIONAL REGULATOR BETI"/>
    <property type="match status" value="1"/>
</dbReference>
<proteinExistence type="predicted"/>
<dbReference type="AlphaFoldDB" id="A0A1Z3M188"/>
<dbReference type="PANTHER" id="PTHR30055">
    <property type="entry name" value="HTH-TYPE TRANSCRIPTIONAL REGULATOR RUTR"/>
    <property type="match status" value="1"/>
</dbReference>
<dbReference type="InterPro" id="IPR050109">
    <property type="entry name" value="HTH-type_TetR-like_transc_reg"/>
</dbReference>
<evidence type="ECO:0000313" key="6">
    <source>
        <dbReference type="EMBL" id="ASD28204.1"/>
    </source>
</evidence>
<dbReference type="Gene3D" id="1.10.357.10">
    <property type="entry name" value="Tetracycline Repressor, domain 2"/>
    <property type="match status" value="2"/>
</dbReference>
<dbReference type="InterPro" id="IPR009057">
    <property type="entry name" value="Homeodomain-like_sf"/>
</dbReference>
<dbReference type="EMBL" id="CP021995">
    <property type="protein sequence ID" value="ASD28204.1"/>
    <property type="molecule type" value="Genomic_DNA"/>
</dbReference>
<dbReference type="STRING" id="293.GCA_000988015_00614"/>
<dbReference type="GO" id="GO:0000976">
    <property type="term" value="F:transcription cis-regulatory region binding"/>
    <property type="evidence" value="ECO:0007669"/>
    <property type="project" value="TreeGrafter"/>
</dbReference>
<dbReference type="Pfam" id="PF00440">
    <property type="entry name" value="TetR_N"/>
    <property type="match status" value="1"/>
</dbReference>
<keyword evidence="1" id="KW-0805">Transcription regulation</keyword>
<reference evidence="6 7" key="2">
    <citation type="submission" date="2017-06" db="EMBL/GenBank/DDBJ databases">
        <authorList>
            <person name="Kim H.J."/>
            <person name="Triplett B.A."/>
        </authorList>
    </citation>
    <scope>NUCLEOTIDE SEQUENCE [LARGE SCALE GENOMIC DNA]</scope>
    <source>
        <strain evidence="6 7">BZC3</strain>
    </source>
</reference>
<protein>
    <submittedName>
        <fullName evidence="6">TetR family transcriptional regulator</fullName>
    </submittedName>
</protein>
<sequence length="419" mass="45775">MHAAMTTIASSRSLEADRVVAAAMTLVTDVGLGGLTMRDLAQAVGKSTTVIVNLFGAKAGLIEAIAFRAFEQDEAYHEAFFAAVDDLALSRDSLLALTARYLRERAAPSADFARVWEELLVSPDPAAFLPPLLRRWDLMRRDAWTAFLSRRPGLEAFGEAISTYLIIEQFYVGALGGSSDYEAIAAEGLGGLIDRAFGRPDDPASATESYVDRMVIPKAPSDGLEPDSIKRRLLDVAADQILSGGVGIVTNRSVSTEVGTSTSTIAYHWTDMRRFVIDAVWHAVFREMPRYLDYRHPLGAGPPDMQRWGEMMALTLETPAGGERGFYVKYARLIAQVCLQARRDPSFQELAMILRGPEGGGNYTNRGELWPPQFDLTRRAATRFALWIKGAAIMAAATGDAPDAARLQAVAKTLVIQRD</sequence>
<evidence type="ECO:0000256" key="1">
    <source>
        <dbReference type="ARBA" id="ARBA00023015"/>
    </source>
</evidence>
<dbReference type="Proteomes" id="UP000197024">
    <property type="component" value="Chromosome"/>
</dbReference>
<gene>
    <name evidence="6" type="ORF">CD943_15655</name>
</gene>
<accession>A0A1Z3M188</accession>
<evidence type="ECO:0000259" key="5">
    <source>
        <dbReference type="PROSITE" id="PS50977"/>
    </source>
</evidence>
<keyword evidence="2 4" id="KW-0238">DNA-binding</keyword>
<organism evidence="6 7">
    <name type="scientific">Brevundimonas diminuta</name>
    <name type="common">Pseudomonas diminuta</name>
    <dbReference type="NCBI Taxonomy" id="293"/>
    <lineage>
        <taxon>Bacteria</taxon>
        <taxon>Pseudomonadati</taxon>
        <taxon>Pseudomonadota</taxon>
        <taxon>Alphaproteobacteria</taxon>
        <taxon>Caulobacterales</taxon>
        <taxon>Caulobacteraceae</taxon>
        <taxon>Brevundimonas</taxon>
    </lineage>
</organism>
<dbReference type="InterPro" id="IPR001647">
    <property type="entry name" value="HTH_TetR"/>
</dbReference>
<reference evidence="6 7" key="1">
    <citation type="submission" date="2017-06" db="EMBL/GenBank/DDBJ databases">
        <title>Biodegradation of gentamicin by bacterial consortia AMQD4 in synthetic medium and raw gentamicin sewage.</title>
        <authorList>
            <person name="Chang H."/>
            <person name="Feng Y."/>
            <person name="Li Z."/>
            <person name="Xue J."/>
            <person name="Cheng D."/>
        </authorList>
    </citation>
    <scope>NUCLEOTIDE SEQUENCE [LARGE SCALE GENOMIC DNA]</scope>
    <source>
        <strain evidence="6 7">BZC3</strain>
    </source>
</reference>
<evidence type="ECO:0000256" key="2">
    <source>
        <dbReference type="ARBA" id="ARBA00023125"/>
    </source>
</evidence>
<feature type="DNA-binding region" description="H-T-H motif" evidence="4">
    <location>
        <begin position="36"/>
        <end position="55"/>
    </location>
</feature>
<keyword evidence="3" id="KW-0804">Transcription</keyword>
<evidence type="ECO:0000256" key="3">
    <source>
        <dbReference type="ARBA" id="ARBA00023163"/>
    </source>
</evidence>
<dbReference type="GO" id="GO:0003700">
    <property type="term" value="F:DNA-binding transcription factor activity"/>
    <property type="evidence" value="ECO:0007669"/>
    <property type="project" value="TreeGrafter"/>
</dbReference>
<evidence type="ECO:0000256" key="4">
    <source>
        <dbReference type="PROSITE-ProRule" id="PRU00335"/>
    </source>
</evidence>
<evidence type="ECO:0000313" key="7">
    <source>
        <dbReference type="Proteomes" id="UP000197024"/>
    </source>
</evidence>
<dbReference type="PROSITE" id="PS50977">
    <property type="entry name" value="HTH_TETR_2"/>
    <property type="match status" value="1"/>
</dbReference>
<dbReference type="SUPFAM" id="SSF46689">
    <property type="entry name" value="Homeodomain-like"/>
    <property type="match status" value="2"/>
</dbReference>